<dbReference type="RefSeq" id="WP_139713909.1">
    <property type="nucleotide sequence ID" value="NZ_VKAC01000014.1"/>
</dbReference>
<evidence type="ECO:0000313" key="2">
    <source>
        <dbReference type="EMBL" id="TXR52419.1"/>
    </source>
</evidence>
<accession>A0A5C8Z562</accession>
<sequence length="103" mass="11109">MDLLPADMPPIFMPLTFEPLIEPCPEGSDGPKTIKPNTTAVTRMTKAWTIVAALMRVTPTSSAVDEQNYTPGAPPRPRAPSVPLPARKILLHGFRAHVKGLAV</sequence>
<dbReference type="EMBL" id="VKAC01000014">
    <property type="protein sequence ID" value="TXR52419.1"/>
    <property type="molecule type" value="Genomic_DNA"/>
</dbReference>
<gene>
    <name evidence="2" type="ORF">FMM08_19670</name>
</gene>
<reference evidence="2 3" key="1">
    <citation type="submission" date="2019-07" db="EMBL/GenBank/DDBJ databases">
        <title>Quadrisphaera sp. strain DD2A genome sequencing and assembly.</title>
        <authorList>
            <person name="Kim I."/>
        </authorList>
    </citation>
    <scope>NUCLEOTIDE SEQUENCE [LARGE SCALE GENOMIC DNA]</scope>
    <source>
        <strain evidence="2 3">DD2A</strain>
    </source>
</reference>
<feature type="compositionally biased region" description="Pro residues" evidence="1">
    <location>
        <begin position="72"/>
        <end position="82"/>
    </location>
</feature>
<dbReference type="AlphaFoldDB" id="A0A5C8Z562"/>
<evidence type="ECO:0000313" key="3">
    <source>
        <dbReference type="Proteomes" id="UP000321234"/>
    </source>
</evidence>
<feature type="region of interest" description="Disordered" evidence="1">
    <location>
        <begin position="61"/>
        <end position="82"/>
    </location>
</feature>
<organism evidence="2 3">
    <name type="scientific">Quadrisphaera setariae</name>
    <dbReference type="NCBI Taxonomy" id="2593304"/>
    <lineage>
        <taxon>Bacteria</taxon>
        <taxon>Bacillati</taxon>
        <taxon>Actinomycetota</taxon>
        <taxon>Actinomycetes</taxon>
        <taxon>Kineosporiales</taxon>
        <taxon>Kineosporiaceae</taxon>
        <taxon>Quadrisphaera</taxon>
    </lineage>
</organism>
<keyword evidence="3" id="KW-1185">Reference proteome</keyword>
<proteinExistence type="predicted"/>
<comment type="caution">
    <text evidence="2">The sequence shown here is derived from an EMBL/GenBank/DDBJ whole genome shotgun (WGS) entry which is preliminary data.</text>
</comment>
<dbReference type="OrthoDB" id="9839803at2"/>
<evidence type="ECO:0000256" key="1">
    <source>
        <dbReference type="SAM" id="MobiDB-lite"/>
    </source>
</evidence>
<dbReference type="Proteomes" id="UP000321234">
    <property type="component" value="Unassembled WGS sequence"/>
</dbReference>
<protein>
    <submittedName>
        <fullName evidence="2">Uncharacterized protein</fullName>
    </submittedName>
</protein>
<feature type="compositionally biased region" description="Polar residues" evidence="1">
    <location>
        <begin position="61"/>
        <end position="70"/>
    </location>
</feature>
<name>A0A5C8Z562_9ACTN</name>